<reference evidence="2" key="1">
    <citation type="submission" date="2022-01" db="EMBL/GenBank/DDBJ databases">
        <authorList>
            <person name="King R."/>
        </authorList>
    </citation>
    <scope>NUCLEOTIDE SEQUENCE</scope>
</reference>
<dbReference type="Proteomes" id="UP001153709">
    <property type="component" value="Chromosome 2"/>
</dbReference>
<organism evidence="2 3">
    <name type="scientific">Diabrotica balteata</name>
    <name type="common">Banded cucumber beetle</name>
    <dbReference type="NCBI Taxonomy" id="107213"/>
    <lineage>
        <taxon>Eukaryota</taxon>
        <taxon>Metazoa</taxon>
        <taxon>Ecdysozoa</taxon>
        <taxon>Arthropoda</taxon>
        <taxon>Hexapoda</taxon>
        <taxon>Insecta</taxon>
        <taxon>Pterygota</taxon>
        <taxon>Neoptera</taxon>
        <taxon>Endopterygota</taxon>
        <taxon>Coleoptera</taxon>
        <taxon>Polyphaga</taxon>
        <taxon>Cucujiformia</taxon>
        <taxon>Chrysomeloidea</taxon>
        <taxon>Chrysomelidae</taxon>
        <taxon>Galerucinae</taxon>
        <taxon>Diabroticina</taxon>
        <taxon>Diabroticites</taxon>
        <taxon>Diabrotica</taxon>
    </lineage>
</organism>
<evidence type="ECO:0000313" key="3">
    <source>
        <dbReference type="Proteomes" id="UP001153709"/>
    </source>
</evidence>
<protein>
    <submittedName>
        <fullName evidence="2">Uncharacterized protein</fullName>
    </submittedName>
</protein>
<dbReference type="OrthoDB" id="6776169at2759"/>
<sequence length="105" mass="12199">MIVFFEPHLKDQVSQFTNCQRYGHTRKFCHVPTRWVKCASNHHTLNSPGAKNAAIAYSVYFVWETIPPTVSSAAYTNKYKKKHSPNLERIQRPIEQAPRKLSIKQ</sequence>
<proteinExistence type="predicted"/>
<feature type="region of interest" description="Disordered" evidence="1">
    <location>
        <begin position="86"/>
        <end position="105"/>
    </location>
</feature>
<evidence type="ECO:0000256" key="1">
    <source>
        <dbReference type="SAM" id="MobiDB-lite"/>
    </source>
</evidence>
<accession>A0A9N9X930</accession>
<name>A0A9N9X930_DIABA</name>
<dbReference type="AlphaFoldDB" id="A0A9N9X930"/>
<gene>
    <name evidence="2" type="ORF">DIABBA_LOCUS3568</name>
</gene>
<dbReference type="EMBL" id="OU898277">
    <property type="protein sequence ID" value="CAG9829803.1"/>
    <property type="molecule type" value="Genomic_DNA"/>
</dbReference>
<keyword evidence="3" id="KW-1185">Reference proteome</keyword>
<evidence type="ECO:0000313" key="2">
    <source>
        <dbReference type="EMBL" id="CAG9829803.1"/>
    </source>
</evidence>